<evidence type="ECO:0000256" key="4">
    <source>
        <dbReference type="SAM" id="MobiDB-lite"/>
    </source>
</evidence>
<accession>A0A9R1CWN8</accession>
<dbReference type="InterPro" id="IPR025738">
    <property type="entry name" value="BatD"/>
</dbReference>
<dbReference type="InterPro" id="IPR011990">
    <property type="entry name" value="TPR-like_helical_dom_sf"/>
</dbReference>
<feature type="region of interest" description="Disordered" evidence="4">
    <location>
        <begin position="94"/>
        <end position="116"/>
    </location>
</feature>
<dbReference type="SMART" id="SM00028">
    <property type="entry name" value="TPR"/>
    <property type="match status" value="1"/>
</dbReference>
<dbReference type="Pfam" id="PF13584">
    <property type="entry name" value="BatD"/>
    <property type="match status" value="3"/>
</dbReference>
<evidence type="ECO:0000313" key="8">
    <source>
        <dbReference type="Proteomes" id="UP000825483"/>
    </source>
</evidence>
<dbReference type="InterPro" id="IPR019734">
    <property type="entry name" value="TPR_rpt"/>
</dbReference>
<dbReference type="InterPro" id="IPR003646">
    <property type="entry name" value="SH3-like_bac-type"/>
</dbReference>
<feature type="transmembrane region" description="Helical" evidence="5">
    <location>
        <begin position="411"/>
        <end position="434"/>
    </location>
</feature>
<feature type="repeat" description="TPR" evidence="3">
    <location>
        <begin position="626"/>
        <end position="659"/>
    </location>
</feature>
<dbReference type="InterPro" id="IPR013105">
    <property type="entry name" value="TPR_2"/>
</dbReference>
<dbReference type="PANTHER" id="PTHR40940">
    <property type="entry name" value="PROTEIN BATD-RELATED"/>
    <property type="match status" value="1"/>
</dbReference>
<keyword evidence="5" id="KW-1133">Transmembrane helix</keyword>
<keyword evidence="5" id="KW-0812">Transmembrane</keyword>
<name>A0A9R1CWN8_9BACT</name>
<dbReference type="Gene3D" id="2.30.30.40">
    <property type="entry name" value="SH3 Domains"/>
    <property type="match status" value="1"/>
</dbReference>
<keyword evidence="8" id="KW-1185">Reference proteome</keyword>
<comment type="caution">
    <text evidence="7">The sequence shown here is derived from an EMBL/GenBank/DDBJ whole genome shotgun (WGS) entry which is preliminary data.</text>
</comment>
<evidence type="ECO:0000256" key="5">
    <source>
        <dbReference type="SAM" id="Phobius"/>
    </source>
</evidence>
<dbReference type="PROSITE" id="PS51781">
    <property type="entry name" value="SH3B"/>
    <property type="match status" value="1"/>
</dbReference>
<feature type="transmembrane region" description="Helical" evidence="5">
    <location>
        <begin position="732"/>
        <end position="750"/>
    </location>
</feature>
<organism evidence="7 8">
    <name type="scientific">Prevotella lacticifex</name>
    <dbReference type="NCBI Taxonomy" id="2854755"/>
    <lineage>
        <taxon>Bacteria</taxon>
        <taxon>Pseudomonadati</taxon>
        <taxon>Bacteroidota</taxon>
        <taxon>Bacteroidia</taxon>
        <taxon>Bacteroidales</taxon>
        <taxon>Prevotellaceae</taxon>
        <taxon>Prevotella</taxon>
    </lineage>
</organism>
<evidence type="ECO:0000256" key="1">
    <source>
        <dbReference type="ARBA" id="ARBA00022737"/>
    </source>
</evidence>
<dbReference type="SMART" id="SM00287">
    <property type="entry name" value="SH3b"/>
    <property type="match status" value="1"/>
</dbReference>
<dbReference type="AlphaFoldDB" id="A0A9R1CWN8"/>
<protein>
    <recommendedName>
        <fullName evidence="6">SH3b domain-containing protein</fullName>
    </recommendedName>
</protein>
<evidence type="ECO:0000259" key="6">
    <source>
        <dbReference type="PROSITE" id="PS51781"/>
    </source>
</evidence>
<gene>
    <name evidence="7" type="ORF">PRLR5076_16120</name>
</gene>
<dbReference type="PROSITE" id="PS50293">
    <property type="entry name" value="TPR_REGION"/>
    <property type="match status" value="1"/>
</dbReference>
<sequence>MEVGSKFQIEYVIDASDVSAFRLGNIPEGIEILYGPNQSEVSSYQYVNGHLSGSTTVTVSYVAMATRGGNFTIPPAMVVANGRRMSTESMRVRVNGSAPAAATAQSRGGGREEKTVGNPGHGDLFILVSASKTHVHEQEPVMLTYKVYTTLNLTQLNGAMPDLKGFHTQEVKLPQQKNFHMETFRGKTYNTVTWSQYIMYPQMTGSLKIPSITYHGIVMEEDRSEDAFFTGGGYKEVPRDVTAPGITIQVDPLPAKPKDFSGGVGKFNISAQLAKTEVRAGDPINLRLVLSGTGNLKLVKEPAVQIPSDFDKYDTKITDKTKLSEAGVEGNMIYDYLFVARKEGTYTIPAIRFTYYDTGSNSYKTITTQPFTIKVDKGNGNGGMSDFDSDENKDIRPIKTGNTSVHKIGDFFFGSVAYWAIIIVLLAVFAFLFYSFRKTVLMRSDIVGMKRNNANKIATRRLRRADELMLKGKSSEFYDEVMRALWGYVSDKLSIPVEHLSSDNISEKLSTLGVDDNTINKFTGALHECEFERYAPGDTKGNMDRTMESAMTAIMEIENSLNERTKAQQHAGSGSALMLMLVAAMMLLPLSAGAITKQNADNEYAKKNYTQAIADYQELLKDGVSADIYYNLGNAYYRTDNITQALLAYERAHLLSPGDADIRFNLEMARSKTIDKITPQSEMFFVTWYKALVNLMSVDGWAYTACLSLLIAIIAMLFYLFHGNDKVRAGGFYASITFIVIFILANIFAFEQRDLLINRTGAIITSPAVTVKNGPSANAGSAFVIHEGTRVDIIDKSLANWRSIRLADGREGWITTKQLEEI</sequence>
<dbReference type="PANTHER" id="PTHR40940:SF2">
    <property type="entry name" value="BATD"/>
    <property type="match status" value="1"/>
</dbReference>
<dbReference type="PROSITE" id="PS50005">
    <property type="entry name" value="TPR"/>
    <property type="match status" value="1"/>
</dbReference>
<keyword evidence="5" id="KW-0472">Membrane</keyword>
<keyword evidence="1" id="KW-0677">Repeat</keyword>
<dbReference type="EMBL" id="BPUB01000001">
    <property type="protein sequence ID" value="GJG58761.1"/>
    <property type="molecule type" value="Genomic_DNA"/>
</dbReference>
<evidence type="ECO:0000313" key="7">
    <source>
        <dbReference type="EMBL" id="GJG58761.1"/>
    </source>
</evidence>
<feature type="transmembrane region" description="Helical" evidence="5">
    <location>
        <begin position="700"/>
        <end position="720"/>
    </location>
</feature>
<dbReference type="Proteomes" id="UP000825483">
    <property type="component" value="Unassembled WGS sequence"/>
</dbReference>
<reference evidence="7" key="1">
    <citation type="journal article" date="2022" name="Int. J. Syst. Evol. Microbiol.">
        <title>Prevotella lacticifex sp. nov., isolated from the rumen of cows.</title>
        <authorList>
            <person name="Shinkai T."/>
            <person name="Ikeyama N."/>
            <person name="Kumagai M."/>
            <person name="Ohmori H."/>
            <person name="Sakamoto M."/>
            <person name="Ohkuma M."/>
            <person name="Mitsumori M."/>
        </authorList>
    </citation>
    <scope>NUCLEOTIDE SEQUENCE</scope>
    <source>
        <strain evidence="7">R5076</strain>
    </source>
</reference>
<dbReference type="Gene3D" id="1.25.40.10">
    <property type="entry name" value="Tetratricopeptide repeat domain"/>
    <property type="match status" value="1"/>
</dbReference>
<evidence type="ECO:0000256" key="3">
    <source>
        <dbReference type="PROSITE-ProRule" id="PRU00339"/>
    </source>
</evidence>
<proteinExistence type="predicted"/>
<feature type="transmembrane region" description="Helical" evidence="5">
    <location>
        <begin position="576"/>
        <end position="595"/>
    </location>
</feature>
<keyword evidence="2 3" id="KW-0802">TPR repeat</keyword>
<dbReference type="Pfam" id="PF07719">
    <property type="entry name" value="TPR_2"/>
    <property type="match status" value="1"/>
</dbReference>
<dbReference type="SUPFAM" id="SSF48452">
    <property type="entry name" value="TPR-like"/>
    <property type="match status" value="1"/>
</dbReference>
<feature type="domain" description="SH3b" evidence="6">
    <location>
        <begin position="759"/>
        <end position="822"/>
    </location>
</feature>
<evidence type="ECO:0000256" key="2">
    <source>
        <dbReference type="ARBA" id="ARBA00022803"/>
    </source>
</evidence>